<name>A0A841JXQ4_9BACT</name>
<comment type="similarity">
    <text evidence="1">Belongs to the nitroreductase family.</text>
</comment>
<evidence type="ECO:0000256" key="2">
    <source>
        <dbReference type="ARBA" id="ARBA00023002"/>
    </source>
</evidence>
<dbReference type="Proteomes" id="UP000538666">
    <property type="component" value="Unassembled WGS sequence"/>
</dbReference>
<dbReference type="Pfam" id="PF00881">
    <property type="entry name" value="Nitroreductase"/>
    <property type="match status" value="1"/>
</dbReference>
<sequence>MSVSVQSAFPINELLSKRWSPFAFEDRSVSEENLRALFEAARWSASAANEQPWSYIVATRDQPEEFARMLSCVEDINQPWAKFAPVLVLGCTRLTFEHTGLPYATAEHDLGLASANLVFEATARGLGVHQMIHIHRDRAKELYEIPEDVRPLTGLAIGYAGDDWRLPQSYQQEDQARRSRKPIDTFVFGKKWAMISPLVGR</sequence>
<evidence type="ECO:0000313" key="5">
    <source>
        <dbReference type="Proteomes" id="UP000538666"/>
    </source>
</evidence>
<dbReference type="Gene3D" id="3.40.109.10">
    <property type="entry name" value="NADH Oxidase"/>
    <property type="match status" value="1"/>
</dbReference>
<keyword evidence="5" id="KW-1185">Reference proteome</keyword>
<dbReference type="PANTHER" id="PTHR43673">
    <property type="entry name" value="NAD(P)H NITROREDUCTASE YDGI-RELATED"/>
    <property type="match status" value="1"/>
</dbReference>
<accession>A0A841JXQ4</accession>
<keyword evidence="2" id="KW-0560">Oxidoreductase</keyword>
<organism evidence="4 5">
    <name type="scientific">Silvibacterium bohemicum</name>
    <dbReference type="NCBI Taxonomy" id="1577686"/>
    <lineage>
        <taxon>Bacteria</taxon>
        <taxon>Pseudomonadati</taxon>
        <taxon>Acidobacteriota</taxon>
        <taxon>Terriglobia</taxon>
        <taxon>Terriglobales</taxon>
        <taxon>Acidobacteriaceae</taxon>
        <taxon>Silvibacterium</taxon>
    </lineage>
</organism>
<dbReference type="GO" id="GO:0016491">
    <property type="term" value="F:oxidoreductase activity"/>
    <property type="evidence" value="ECO:0007669"/>
    <property type="project" value="UniProtKB-KW"/>
</dbReference>
<dbReference type="EMBL" id="JACHEK010000003">
    <property type="protein sequence ID" value="MBB6143771.1"/>
    <property type="molecule type" value="Genomic_DNA"/>
</dbReference>
<proteinExistence type="inferred from homology"/>
<protein>
    <submittedName>
        <fullName evidence="4">Nitroreductase</fullName>
    </submittedName>
</protein>
<dbReference type="InterPro" id="IPR000415">
    <property type="entry name" value="Nitroreductase-like"/>
</dbReference>
<dbReference type="RefSeq" id="WP_050058648.1">
    <property type="nucleotide sequence ID" value="NZ_JACHEK010000003.1"/>
</dbReference>
<evidence type="ECO:0000256" key="1">
    <source>
        <dbReference type="ARBA" id="ARBA00007118"/>
    </source>
</evidence>
<gene>
    <name evidence="4" type="ORF">HNQ77_001720</name>
</gene>
<comment type="caution">
    <text evidence="4">The sequence shown here is derived from an EMBL/GenBank/DDBJ whole genome shotgun (WGS) entry which is preliminary data.</text>
</comment>
<dbReference type="SUPFAM" id="SSF55469">
    <property type="entry name" value="FMN-dependent nitroreductase-like"/>
    <property type="match status" value="1"/>
</dbReference>
<dbReference type="CDD" id="cd02138">
    <property type="entry name" value="TdsD-like"/>
    <property type="match status" value="1"/>
</dbReference>
<reference evidence="4 5" key="1">
    <citation type="submission" date="2020-08" db="EMBL/GenBank/DDBJ databases">
        <title>Genomic Encyclopedia of Type Strains, Phase IV (KMG-IV): sequencing the most valuable type-strain genomes for metagenomic binning, comparative biology and taxonomic classification.</title>
        <authorList>
            <person name="Goeker M."/>
        </authorList>
    </citation>
    <scope>NUCLEOTIDE SEQUENCE [LARGE SCALE GENOMIC DNA]</scope>
    <source>
        <strain evidence="4 5">DSM 103733</strain>
    </source>
</reference>
<dbReference type="AlphaFoldDB" id="A0A841JXQ4"/>
<dbReference type="OrthoDB" id="9782629at2"/>
<feature type="domain" description="Nitroreductase" evidence="3">
    <location>
        <begin position="16"/>
        <end position="76"/>
    </location>
</feature>
<dbReference type="InterPro" id="IPR029479">
    <property type="entry name" value="Nitroreductase"/>
</dbReference>
<dbReference type="PANTHER" id="PTHR43673:SF10">
    <property type="entry name" value="NADH DEHYDROGENASE_NAD(P)H NITROREDUCTASE XCC3605-RELATED"/>
    <property type="match status" value="1"/>
</dbReference>
<evidence type="ECO:0000313" key="4">
    <source>
        <dbReference type="EMBL" id="MBB6143771.1"/>
    </source>
</evidence>
<evidence type="ECO:0000259" key="3">
    <source>
        <dbReference type="Pfam" id="PF00881"/>
    </source>
</evidence>